<dbReference type="PANTHER" id="PTHR42781:SF4">
    <property type="entry name" value="SPERMIDINE_PUTRESCINE IMPORT ATP-BINDING PROTEIN POTA"/>
    <property type="match status" value="1"/>
</dbReference>
<evidence type="ECO:0000256" key="9">
    <source>
        <dbReference type="SAM" id="MobiDB-lite"/>
    </source>
</evidence>
<dbReference type="InterPro" id="IPR027417">
    <property type="entry name" value="P-loop_NTPase"/>
</dbReference>
<keyword evidence="12" id="KW-1185">Reference proteome</keyword>
<accession>A0ABT9RY04</accession>
<dbReference type="EMBL" id="JAUSRE010000023">
    <property type="protein sequence ID" value="MDP9890133.1"/>
    <property type="molecule type" value="Genomic_DNA"/>
</dbReference>
<proteinExistence type="predicted"/>
<dbReference type="PROSITE" id="PS00211">
    <property type="entry name" value="ABC_TRANSPORTER_1"/>
    <property type="match status" value="1"/>
</dbReference>
<dbReference type="Gene3D" id="3.40.50.300">
    <property type="entry name" value="P-loop containing nucleotide triphosphate hydrolases"/>
    <property type="match status" value="1"/>
</dbReference>
<dbReference type="InterPro" id="IPR050093">
    <property type="entry name" value="ABC_SmlMolc_Importer"/>
</dbReference>
<dbReference type="GO" id="GO:0005524">
    <property type="term" value="F:ATP binding"/>
    <property type="evidence" value="ECO:0007669"/>
    <property type="project" value="UniProtKB-KW"/>
</dbReference>
<evidence type="ECO:0000313" key="12">
    <source>
        <dbReference type="Proteomes" id="UP001226577"/>
    </source>
</evidence>
<dbReference type="InterPro" id="IPR008995">
    <property type="entry name" value="Mo/tungstate-bd_C_term_dom"/>
</dbReference>
<reference evidence="11 12" key="1">
    <citation type="submission" date="2023-07" db="EMBL/GenBank/DDBJ databases">
        <title>Sorghum-associated microbial communities from plants grown in Nebraska, USA.</title>
        <authorList>
            <person name="Schachtman D."/>
        </authorList>
    </citation>
    <scope>NUCLEOTIDE SEQUENCE [LARGE SCALE GENOMIC DNA]</scope>
    <source>
        <strain evidence="11 12">CC222</strain>
    </source>
</reference>
<dbReference type="Pfam" id="PF00005">
    <property type="entry name" value="ABC_tran"/>
    <property type="match status" value="1"/>
</dbReference>
<dbReference type="InterPro" id="IPR003593">
    <property type="entry name" value="AAA+_ATPase"/>
</dbReference>
<protein>
    <submittedName>
        <fullName evidence="11">Spermidine/putrescine transport system ATP-binding protein</fullName>
    </submittedName>
</protein>
<dbReference type="SMART" id="SM00382">
    <property type="entry name" value="AAA"/>
    <property type="match status" value="1"/>
</dbReference>
<keyword evidence="1" id="KW-0813">Transport</keyword>
<dbReference type="InterPro" id="IPR015853">
    <property type="entry name" value="ABC_transpr_FbpC"/>
</dbReference>
<comment type="caution">
    <text evidence="11">The sequence shown here is derived from an EMBL/GenBank/DDBJ whole genome shotgun (WGS) entry which is preliminary data.</text>
</comment>
<keyword evidence="7" id="KW-0406">Ion transport</keyword>
<evidence type="ECO:0000256" key="1">
    <source>
        <dbReference type="ARBA" id="ARBA00022448"/>
    </source>
</evidence>
<dbReference type="Proteomes" id="UP001226577">
    <property type="component" value="Unassembled WGS sequence"/>
</dbReference>
<evidence type="ECO:0000313" key="11">
    <source>
        <dbReference type="EMBL" id="MDP9890133.1"/>
    </source>
</evidence>
<name>A0ABT9RY04_9MICC</name>
<keyword evidence="6" id="KW-0408">Iron</keyword>
<keyword evidence="4" id="KW-0547">Nucleotide-binding</keyword>
<dbReference type="PANTHER" id="PTHR42781">
    <property type="entry name" value="SPERMIDINE/PUTRESCINE IMPORT ATP-BINDING PROTEIN POTA"/>
    <property type="match status" value="1"/>
</dbReference>
<dbReference type="PROSITE" id="PS50893">
    <property type="entry name" value="ABC_TRANSPORTER_2"/>
    <property type="match status" value="1"/>
</dbReference>
<feature type="region of interest" description="Disordered" evidence="9">
    <location>
        <begin position="344"/>
        <end position="364"/>
    </location>
</feature>
<organism evidence="11 12">
    <name type="scientific">Pseudarthrobacter enclensis</name>
    <dbReference type="NCBI Taxonomy" id="993070"/>
    <lineage>
        <taxon>Bacteria</taxon>
        <taxon>Bacillati</taxon>
        <taxon>Actinomycetota</taxon>
        <taxon>Actinomycetes</taxon>
        <taxon>Micrococcales</taxon>
        <taxon>Micrococcaceae</taxon>
        <taxon>Pseudarthrobacter</taxon>
    </lineage>
</organism>
<keyword evidence="3" id="KW-0410">Iron transport</keyword>
<feature type="domain" description="ABC transporter" evidence="10">
    <location>
        <begin position="5"/>
        <end position="237"/>
    </location>
</feature>
<evidence type="ECO:0000256" key="4">
    <source>
        <dbReference type="ARBA" id="ARBA00022741"/>
    </source>
</evidence>
<dbReference type="CDD" id="cd03259">
    <property type="entry name" value="ABC_Carb_Solutes_like"/>
    <property type="match status" value="1"/>
</dbReference>
<dbReference type="SUPFAM" id="SSF52540">
    <property type="entry name" value="P-loop containing nucleoside triphosphate hydrolases"/>
    <property type="match status" value="1"/>
</dbReference>
<keyword evidence="8" id="KW-0472">Membrane</keyword>
<evidence type="ECO:0000256" key="3">
    <source>
        <dbReference type="ARBA" id="ARBA00022496"/>
    </source>
</evidence>
<evidence type="ECO:0000256" key="2">
    <source>
        <dbReference type="ARBA" id="ARBA00022475"/>
    </source>
</evidence>
<dbReference type="Pfam" id="PF08402">
    <property type="entry name" value="TOBE_2"/>
    <property type="match status" value="1"/>
</dbReference>
<dbReference type="InterPro" id="IPR017871">
    <property type="entry name" value="ABC_transporter-like_CS"/>
</dbReference>
<evidence type="ECO:0000259" key="10">
    <source>
        <dbReference type="PROSITE" id="PS50893"/>
    </source>
</evidence>
<evidence type="ECO:0000256" key="8">
    <source>
        <dbReference type="ARBA" id="ARBA00023136"/>
    </source>
</evidence>
<dbReference type="SUPFAM" id="SSF50331">
    <property type="entry name" value="MOP-like"/>
    <property type="match status" value="1"/>
</dbReference>
<dbReference type="InterPro" id="IPR013611">
    <property type="entry name" value="Transp-assoc_OB_typ2"/>
</dbReference>
<dbReference type="RefSeq" id="WP_307311031.1">
    <property type="nucleotide sequence ID" value="NZ_JAUSRE010000023.1"/>
</dbReference>
<sequence>MRQGLVVQGLSKSFKGAPHPALEEFSLSLAPGSCTAVLGPSGSGKSTLLRTVAGLEIPDRGSVLLDGQDLATVRPERRGMAMVFQRPLLFPHLNVLDNVAFAARIRGVPRRRARADAESFLELVQMQGTGRRAVTGLSGGQQQRVAIARGLAARPAVLLLDEPFSALDPELRSAMHELLSHVREQLNPMVLMVTHDRDEASAVADQLALISEGTLLQHSSVEAMYTRPVSLQVSRLMGGTNEVPGTIRGGVHYSALGAHALPADHPWAEGPATLLIRPERIIVLEDHNPGLPAVITRIRARGPRRLMTVEAAGVTLNAEETTCPHPAPGDTVRLQLPTSALAAVAPQPTAETSALISPTPKVPA</sequence>
<keyword evidence="2" id="KW-1003">Cell membrane</keyword>
<evidence type="ECO:0000256" key="7">
    <source>
        <dbReference type="ARBA" id="ARBA00023065"/>
    </source>
</evidence>
<evidence type="ECO:0000256" key="5">
    <source>
        <dbReference type="ARBA" id="ARBA00022840"/>
    </source>
</evidence>
<evidence type="ECO:0000256" key="6">
    <source>
        <dbReference type="ARBA" id="ARBA00023004"/>
    </source>
</evidence>
<keyword evidence="5 11" id="KW-0067">ATP-binding</keyword>
<gene>
    <name evidence="11" type="ORF">J2X98_003745</name>
</gene>
<dbReference type="InterPro" id="IPR003439">
    <property type="entry name" value="ABC_transporter-like_ATP-bd"/>
</dbReference>